<name>A0AAJ0CYJ7_9HYPO</name>
<dbReference type="Proteomes" id="UP001251528">
    <property type="component" value="Unassembled WGS sequence"/>
</dbReference>
<organism evidence="2 3">
    <name type="scientific">Conoideocrella luteorostrata</name>
    <dbReference type="NCBI Taxonomy" id="1105319"/>
    <lineage>
        <taxon>Eukaryota</taxon>
        <taxon>Fungi</taxon>
        <taxon>Dikarya</taxon>
        <taxon>Ascomycota</taxon>
        <taxon>Pezizomycotina</taxon>
        <taxon>Sordariomycetes</taxon>
        <taxon>Hypocreomycetidae</taxon>
        <taxon>Hypocreales</taxon>
        <taxon>Clavicipitaceae</taxon>
        <taxon>Conoideocrella</taxon>
    </lineage>
</organism>
<reference evidence="2" key="1">
    <citation type="submission" date="2023-06" db="EMBL/GenBank/DDBJ databases">
        <title>Conoideocrella luteorostrata (Hypocreales: Clavicipitaceae), a potential biocontrol fungus for elongate hemlock scale in United States Christmas tree production areas.</title>
        <authorList>
            <person name="Barrett H."/>
            <person name="Lovett B."/>
            <person name="Macias A.M."/>
            <person name="Stajich J.E."/>
            <person name="Kasson M.T."/>
        </authorList>
    </citation>
    <scope>NUCLEOTIDE SEQUENCE</scope>
    <source>
        <strain evidence="2">ARSEF 14590</strain>
    </source>
</reference>
<dbReference type="AlphaFoldDB" id="A0AAJ0CYJ7"/>
<comment type="caution">
    <text evidence="2">The sequence shown here is derived from an EMBL/GenBank/DDBJ whole genome shotgun (WGS) entry which is preliminary data.</text>
</comment>
<accession>A0AAJ0CYJ7</accession>
<feature type="signal peptide" evidence="1">
    <location>
        <begin position="1"/>
        <end position="24"/>
    </location>
</feature>
<proteinExistence type="predicted"/>
<feature type="chain" id="PRO_5042502067" evidence="1">
    <location>
        <begin position="25"/>
        <end position="93"/>
    </location>
</feature>
<evidence type="ECO:0000313" key="2">
    <source>
        <dbReference type="EMBL" id="KAK2616338.1"/>
    </source>
</evidence>
<gene>
    <name evidence="2" type="ORF">QQS21_000772</name>
</gene>
<keyword evidence="3" id="KW-1185">Reference proteome</keyword>
<dbReference type="EMBL" id="JASWJB010000007">
    <property type="protein sequence ID" value="KAK2616338.1"/>
    <property type="molecule type" value="Genomic_DNA"/>
</dbReference>
<protein>
    <submittedName>
        <fullName evidence="2">Uncharacterized protein</fullName>
    </submittedName>
</protein>
<sequence length="93" mass="9653">MQPNSIFGSVAVAVAFFLSTGAFAAPTEDIPRAPQIGGYCVPDGGHGNCVIADHGKIKTIKCAADKPCPKPKPGANPKRGHCDWRGGYAECRG</sequence>
<keyword evidence="1" id="KW-0732">Signal</keyword>
<evidence type="ECO:0000256" key="1">
    <source>
        <dbReference type="SAM" id="SignalP"/>
    </source>
</evidence>
<evidence type="ECO:0000313" key="3">
    <source>
        <dbReference type="Proteomes" id="UP001251528"/>
    </source>
</evidence>